<name>A0A3N0XRA7_ANAGA</name>
<keyword evidence="2" id="KW-1185">Reference proteome</keyword>
<sequence length="76" mass="8548">MNDVGSAHYGKHKVSDLMAVSVLLPRLQPADLASRWQGAIKEYIYSKKMSFSQKQVGGSDERDMRLIFCKQCLPST</sequence>
<evidence type="ECO:0000313" key="2">
    <source>
        <dbReference type="Proteomes" id="UP000281406"/>
    </source>
</evidence>
<dbReference type="AlphaFoldDB" id="A0A3N0XRA7"/>
<comment type="caution">
    <text evidence="1">The sequence shown here is derived from an EMBL/GenBank/DDBJ whole genome shotgun (WGS) entry which is preliminary data.</text>
</comment>
<proteinExistence type="predicted"/>
<evidence type="ECO:0000313" key="1">
    <source>
        <dbReference type="EMBL" id="ROI81989.1"/>
    </source>
</evidence>
<protein>
    <submittedName>
        <fullName evidence="1">Uncharacterized protein</fullName>
    </submittedName>
</protein>
<organism evidence="1 2">
    <name type="scientific">Anabarilius grahami</name>
    <name type="common">Kanglang fish</name>
    <name type="synonym">Barilius grahami</name>
    <dbReference type="NCBI Taxonomy" id="495550"/>
    <lineage>
        <taxon>Eukaryota</taxon>
        <taxon>Metazoa</taxon>
        <taxon>Chordata</taxon>
        <taxon>Craniata</taxon>
        <taxon>Vertebrata</taxon>
        <taxon>Euteleostomi</taxon>
        <taxon>Actinopterygii</taxon>
        <taxon>Neopterygii</taxon>
        <taxon>Teleostei</taxon>
        <taxon>Ostariophysi</taxon>
        <taxon>Cypriniformes</taxon>
        <taxon>Xenocyprididae</taxon>
        <taxon>Xenocypridinae</taxon>
        <taxon>Xenocypridinae incertae sedis</taxon>
        <taxon>Anabarilius</taxon>
    </lineage>
</organism>
<reference evidence="1 2" key="1">
    <citation type="submission" date="2018-10" db="EMBL/GenBank/DDBJ databases">
        <title>Genome assembly for a Yunnan-Guizhou Plateau 3E fish, Anabarilius grahami (Regan), and its evolutionary and genetic applications.</title>
        <authorList>
            <person name="Jiang W."/>
        </authorList>
    </citation>
    <scope>NUCLEOTIDE SEQUENCE [LARGE SCALE GENOMIC DNA]</scope>
    <source>
        <strain evidence="1">AG-KIZ</strain>
        <tissue evidence="1">Muscle</tissue>
    </source>
</reference>
<dbReference type="EMBL" id="RJVU01067793">
    <property type="protein sequence ID" value="ROI81989.1"/>
    <property type="molecule type" value="Genomic_DNA"/>
</dbReference>
<gene>
    <name evidence="1" type="ORF">DPX16_22224</name>
</gene>
<dbReference type="Proteomes" id="UP000281406">
    <property type="component" value="Unassembled WGS sequence"/>
</dbReference>
<accession>A0A3N0XRA7</accession>